<sequence length="127" mass="13926">MDATSTCTSSVSSKRELTINQTAGIIVENVRPLCHNNLQDDDDEEDEDDSSLSPLLKHLPKDFDGDPTNFDNDDDVGDFGTIIMKSDCGRNTRGQSLYSFKLSAVAVASPMKARRNGPNVDDDDNKE</sequence>
<name>A0A9D3ZLB6_9ROSI</name>
<keyword evidence="3" id="KW-1185">Reference proteome</keyword>
<dbReference type="EMBL" id="JAIQCV010000011">
    <property type="protein sequence ID" value="KAH1046085.1"/>
    <property type="molecule type" value="Genomic_DNA"/>
</dbReference>
<dbReference type="AlphaFoldDB" id="A0A9D3ZLB6"/>
<evidence type="ECO:0000313" key="3">
    <source>
        <dbReference type="Proteomes" id="UP000828251"/>
    </source>
</evidence>
<organism evidence="2 3">
    <name type="scientific">Gossypium stocksii</name>
    <dbReference type="NCBI Taxonomy" id="47602"/>
    <lineage>
        <taxon>Eukaryota</taxon>
        <taxon>Viridiplantae</taxon>
        <taxon>Streptophyta</taxon>
        <taxon>Embryophyta</taxon>
        <taxon>Tracheophyta</taxon>
        <taxon>Spermatophyta</taxon>
        <taxon>Magnoliopsida</taxon>
        <taxon>eudicotyledons</taxon>
        <taxon>Gunneridae</taxon>
        <taxon>Pentapetalae</taxon>
        <taxon>rosids</taxon>
        <taxon>malvids</taxon>
        <taxon>Malvales</taxon>
        <taxon>Malvaceae</taxon>
        <taxon>Malvoideae</taxon>
        <taxon>Gossypium</taxon>
    </lineage>
</organism>
<proteinExistence type="predicted"/>
<reference evidence="2 3" key="1">
    <citation type="journal article" date="2021" name="Plant Biotechnol. J.">
        <title>Multi-omics assisted identification of the key and species-specific regulatory components of drought-tolerant mechanisms in Gossypium stocksii.</title>
        <authorList>
            <person name="Yu D."/>
            <person name="Ke L."/>
            <person name="Zhang D."/>
            <person name="Wu Y."/>
            <person name="Sun Y."/>
            <person name="Mei J."/>
            <person name="Sun J."/>
            <person name="Sun Y."/>
        </authorList>
    </citation>
    <scope>NUCLEOTIDE SEQUENCE [LARGE SCALE GENOMIC DNA]</scope>
    <source>
        <strain evidence="3">cv. E1</strain>
        <tissue evidence="2">Leaf</tissue>
    </source>
</reference>
<evidence type="ECO:0000313" key="2">
    <source>
        <dbReference type="EMBL" id="KAH1046085.1"/>
    </source>
</evidence>
<accession>A0A9D3ZLB6</accession>
<feature type="region of interest" description="Disordered" evidence="1">
    <location>
        <begin position="35"/>
        <end position="76"/>
    </location>
</feature>
<protein>
    <submittedName>
        <fullName evidence="2">Uncharacterized protein</fullName>
    </submittedName>
</protein>
<dbReference type="Proteomes" id="UP000828251">
    <property type="component" value="Unassembled WGS sequence"/>
</dbReference>
<gene>
    <name evidence="2" type="ORF">J1N35_036869</name>
</gene>
<comment type="caution">
    <text evidence="2">The sequence shown here is derived from an EMBL/GenBank/DDBJ whole genome shotgun (WGS) entry which is preliminary data.</text>
</comment>
<feature type="compositionally biased region" description="Acidic residues" evidence="1">
    <location>
        <begin position="39"/>
        <end position="50"/>
    </location>
</feature>
<evidence type="ECO:0000256" key="1">
    <source>
        <dbReference type="SAM" id="MobiDB-lite"/>
    </source>
</evidence>